<proteinExistence type="predicted"/>
<gene>
    <name evidence="1" type="ORF">BJI69_15850</name>
</gene>
<dbReference type="OrthoDB" id="673682at2"/>
<accession>A0A0G9HJI1</accession>
<name>A0A0G9HJI1_9GAMM</name>
<dbReference type="KEGG" id="lrz:BJI69_15850"/>
<evidence type="ECO:0000313" key="2">
    <source>
        <dbReference type="Proteomes" id="UP000182987"/>
    </source>
</evidence>
<protein>
    <submittedName>
        <fullName evidence="1">Uncharacterized protein</fullName>
    </submittedName>
</protein>
<reference evidence="2" key="1">
    <citation type="submission" date="2016-09" db="EMBL/GenBank/DDBJ databases">
        <authorList>
            <person name="Lysoe E."/>
        </authorList>
    </citation>
    <scope>NUCLEOTIDE SEQUENCE [LARGE SCALE GENOMIC DNA]</scope>
    <source>
        <strain evidence="2">LJ96T</strain>
    </source>
</reference>
<dbReference type="STRING" id="1440763.BJI69_15850"/>
<dbReference type="Proteomes" id="UP000182987">
    <property type="component" value="Chromosome"/>
</dbReference>
<dbReference type="RefSeq" id="WP_046966745.1">
    <property type="nucleotide sequence ID" value="NZ_CP017480.1"/>
</dbReference>
<dbReference type="PATRIC" id="fig|1440763.5.peg.805"/>
<sequence>MDVTQTRLNQLFTFSMDFAKEMLEENGDFYPFGATVSEEGRLAADPGHDGSDEPEAHDVYRVIFDRFATGRPSEALAAALVANVTIPDEFDAPAKDGVRVHIESKGYARFIYVPYEIISEDAREVRLHDPFAVEISPSFFTA</sequence>
<evidence type="ECO:0000313" key="1">
    <source>
        <dbReference type="EMBL" id="APG05225.1"/>
    </source>
</evidence>
<organism evidence="1 2">
    <name type="scientific">Luteibacter rhizovicinus DSM 16549</name>
    <dbReference type="NCBI Taxonomy" id="1440763"/>
    <lineage>
        <taxon>Bacteria</taxon>
        <taxon>Pseudomonadati</taxon>
        <taxon>Pseudomonadota</taxon>
        <taxon>Gammaproteobacteria</taxon>
        <taxon>Lysobacterales</taxon>
        <taxon>Rhodanobacteraceae</taxon>
        <taxon>Luteibacter</taxon>
    </lineage>
</organism>
<dbReference type="EMBL" id="CP017480">
    <property type="protein sequence ID" value="APG05225.1"/>
    <property type="molecule type" value="Genomic_DNA"/>
</dbReference>
<dbReference type="AlphaFoldDB" id="A0A0G9HJI1"/>
<keyword evidence="2" id="KW-1185">Reference proteome</keyword>